<comment type="function">
    <text evidence="5">Converts the preformed base xanthine, a product of nucleic acid breakdown, to xanthosine 5'-monophosphate (XMP), so it can be reused for RNA or DNA synthesis.</text>
</comment>
<name>A0A0J0AXE8_9ENTE</name>
<dbReference type="GO" id="GO:0006166">
    <property type="term" value="P:purine ribonucleoside salvage"/>
    <property type="evidence" value="ECO:0007669"/>
    <property type="project" value="UniProtKB-KW"/>
</dbReference>
<evidence type="ECO:0000256" key="5">
    <source>
        <dbReference type="HAMAP-Rule" id="MF_01184"/>
    </source>
</evidence>
<evidence type="ECO:0000313" key="9">
    <source>
        <dbReference type="EMBL" id="MDZ5598339.1"/>
    </source>
</evidence>
<dbReference type="GO" id="GO:0046110">
    <property type="term" value="P:xanthine metabolic process"/>
    <property type="evidence" value="ECO:0007669"/>
    <property type="project" value="UniProtKB-UniRule"/>
</dbReference>
<dbReference type="AlphaFoldDB" id="A0A0J0AXE8"/>
<evidence type="ECO:0000313" key="11">
    <source>
        <dbReference type="EMBL" id="OUZ19029.1"/>
    </source>
</evidence>
<dbReference type="InterPro" id="IPR010079">
    <property type="entry name" value="Xanthine_PRibTrfase"/>
</dbReference>
<keyword evidence="4 5" id="KW-0660">Purine salvage</keyword>
<keyword evidence="2 5" id="KW-0328">Glycosyltransferase</keyword>
<dbReference type="Pfam" id="PF00156">
    <property type="entry name" value="Pribosyltran"/>
    <property type="match status" value="1"/>
</dbReference>
<dbReference type="PANTHER" id="PTHR43864:SF1">
    <property type="entry name" value="XANTHINE PHOSPHORIBOSYLTRANSFERASE"/>
    <property type="match status" value="1"/>
</dbReference>
<dbReference type="HAMAP" id="MF_01184">
    <property type="entry name" value="XPRTase"/>
    <property type="match status" value="1"/>
</dbReference>
<evidence type="ECO:0000313" key="12">
    <source>
        <dbReference type="Proteomes" id="UP000196074"/>
    </source>
</evidence>
<organism evidence="10 12">
    <name type="scientific">Enterococcus cecorum</name>
    <dbReference type="NCBI Taxonomy" id="44008"/>
    <lineage>
        <taxon>Bacteria</taxon>
        <taxon>Bacillati</taxon>
        <taxon>Bacillota</taxon>
        <taxon>Bacilli</taxon>
        <taxon>Lactobacillales</taxon>
        <taxon>Enterococcaceae</taxon>
        <taxon>Enterococcus</taxon>
    </lineage>
</organism>
<feature type="domain" description="Phosphoribosyltransferase" evidence="7">
    <location>
        <begin position="36"/>
        <end position="157"/>
    </location>
</feature>
<keyword evidence="1 5" id="KW-0963">Cytoplasm</keyword>
<feature type="binding site" evidence="5">
    <location>
        <begin position="128"/>
        <end position="132"/>
    </location>
    <ligand>
        <name>5-phospho-alpha-D-ribose 1-diphosphate</name>
        <dbReference type="ChEBI" id="CHEBI:58017"/>
    </ligand>
</feature>
<dbReference type="Proteomes" id="UP000196503">
    <property type="component" value="Unassembled WGS sequence"/>
</dbReference>
<comment type="subcellular location">
    <subcellularLocation>
        <location evidence="5">Cytoplasm</location>
    </subcellularLocation>
</comment>
<dbReference type="EMBL" id="NFLC01000001">
    <property type="protein sequence ID" value="OUQ11793.1"/>
    <property type="molecule type" value="Genomic_DNA"/>
</dbReference>
<comment type="similarity">
    <text evidence="5">Belongs to the purine/pyrimidine phosphoribosyltransferase family. Xpt subfamily.</text>
</comment>
<dbReference type="Proteomes" id="UP000196074">
    <property type="component" value="Unassembled WGS sequence"/>
</dbReference>
<proteinExistence type="inferred from homology"/>
<evidence type="ECO:0000313" key="10">
    <source>
        <dbReference type="EMBL" id="OUQ11793.1"/>
    </source>
</evidence>
<accession>A0A0J0AXE8</accession>
<evidence type="ECO:0000313" key="8">
    <source>
        <dbReference type="EMBL" id="MDT2796024.1"/>
    </source>
</evidence>
<evidence type="ECO:0000259" key="7">
    <source>
        <dbReference type="Pfam" id="PF00156"/>
    </source>
</evidence>
<dbReference type="Proteomes" id="UP001290582">
    <property type="component" value="Unassembled WGS sequence"/>
</dbReference>
<dbReference type="GO" id="GO:0032265">
    <property type="term" value="P:XMP salvage"/>
    <property type="evidence" value="ECO:0007669"/>
    <property type="project" value="UniProtKB-UniRule"/>
</dbReference>
<dbReference type="EC" id="2.4.2.22" evidence="5 6"/>
<gene>
    <name evidence="5" type="primary">xpt</name>
    <name evidence="11" type="ORF">A5869_000678</name>
    <name evidence="10" type="ORF">B5E88_00195</name>
    <name evidence="8" type="ORF">P7H47_01885</name>
    <name evidence="9" type="ORF">U1294_08930</name>
</gene>
<evidence type="ECO:0000313" key="13">
    <source>
        <dbReference type="Proteomes" id="UP000196503"/>
    </source>
</evidence>
<feature type="binding site" evidence="5">
    <location>
        <position position="27"/>
    </location>
    <ligand>
        <name>xanthine</name>
        <dbReference type="ChEBI" id="CHEBI:17712"/>
    </ligand>
</feature>
<dbReference type="Proteomes" id="UP001255696">
    <property type="component" value="Unassembled WGS sequence"/>
</dbReference>
<dbReference type="EMBL" id="JARQBI010000003">
    <property type="protein sequence ID" value="MDT2796024.1"/>
    <property type="molecule type" value="Genomic_DNA"/>
</dbReference>
<dbReference type="RefSeq" id="WP_047334826.1">
    <property type="nucleotide sequence ID" value="NZ_CP010059.1"/>
</dbReference>
<dbReference type="InterPro" id="IPR050118">
    <property type="entry name" value="Pur/Pyrimidine_PRTase"/>
</dbReference>
<comment type="caution">
    <text evidence="10">The sequence shown here is derived from an EMBL/GenBank/DDBJ whole genome shotgun (WGS) entry which is preliminary data.</text>
</comment>
<dbReference type="SUPFAM" id="SSF53271">
    <property type="entry name" value="PRTase-like"/>
    <property type="match status" value="1"/>
</dbReference>
<reference evidence="11 13" key="2">
    <citation type="submission" date="2017-05" db="EMBL/GenBank/DDBJ databases">
        <title>The Genome Sequence of Enterococcus faecium 2D5_DIV0622.</title>
        <authorList>
            <consortium name="The Broad Institute Genomics Platform"/>
            <consortium name="The Broad Institute Genomic Center for Infectious Diseases"/>
            <person name="Earl A."/>
            <person name="Manson A."/>
            <person name="Schwartman J."/>
            <person name="Gilmore M."/>
            <person name="Abouelleil A."/>
            <person name="Cao P."/>
            <person name="Chapman S."/>
            <person name="Cusick C."/>
            <person name="Shea T."/>
            <person name="Young S."/>
            <person name="Neafsey D."/>
            <person name="Nusbaum C."/>
            <person name="Birren B."/>
        </authorList>
    </citation>
    <scope>NUCLEOTIDE SEQUENCE [LARGE SCALE GENOMIC DNA]</scope>
    <source>
        <strain evidence="11 13">2D5_DIV0622</strain>
    </source>
</reference>
<protein>
    <recommendedName>
        <fullName evidence="5 6">Xanthine phosphoribosyltransferase</fullName>
        <shortName evidence="5">XPRTase</shortName>
        <ecNumber evidence="5 6">2.4.2.22</ecNumber>
    </recommendedName>
</protein>
<evidence type="ECO:0000256" key="6">
    <source>
        <dbReference type="NCBIfam" id="TIGR01744"/>
    </source>
</evidence>
<evidence type="ECO:0000256" key="1">
    <source>
        <dbReference type="ARBA" id="ARBA00022490"/>
    </source>
</evidence>
<dbReference type="NCBIfam" id="TIGR01744">
    <property type="entry name" value="XPRTase"/>
    <property type="match status" value="1"/>
</dbReference>
<evidence type="ECO:0000256" key="2">
    <source>
        <dbReference type="ARBA" id="ARBA00022676"/>
    </source>
</evidence>
<reference evidence="12" key="1">
    <citation type="submission" date="2017-04" db="EMBL/GenBank/DDBJ databases">
        <title>Function of individual gut microbiota members based on whole genome sequencing of pure cultures obtained from chicken caecum.</title>
        <authorList>
            <person name="Medvecky M."/>
            <person name="Cejkova D."/>
            <person name="Polansky O."/>
            <person name="Karasova D."/>
            <person name="Kubasova T."/>
            <person name="Cizek A."/>
            <person name="Rychlik I."/>
        </authorList>
    </citation>
    <scope>NUCLEOTIDE SEQUENCE [LARGE SCALE GENOMIC DNA]</scope>
    <source>
        <strain evidence="12">An144</strain>
    </source>
</reference>
<reference evidence="9" key="5">
    <citation type="submission" date="2023-12" db="EMBL/GenBank/DDBJ databases">
        <title>Molecular genomic analyses of Enterococcus cecorum from sepsis oubreaks in broilers.</title>
        <authorList>
            <person name="Rhoads D."/>
            <person name="Alrubaye A."/>
        </authorList>
    </citation>
    <scope>NUCLEOTIDE SEQUENCE</scope>
    <source>
        <strain evidence="9">1755</strain>
    </source>
</reference>
<comment type="pathway">
    <text evidence="5">Purine metabolism; XMP biosynthesis via salvage pathway; XMP from xanthine: step 1/1.</text>
</comment>
<sequence>MQALVDRIQKDGNILNGDVLKVDAFITHQVDPVLMEEIAESFYQAFKEAGITKVVTIEASGIVPAVYTAQKFGVPMIYARKSKSLTMNEELLTTEVYSFTKQVTSTVSISRKFLSKEDKVLIIDDFLANGQAAKGLIELCRQADASVEGIGILIEKSFQPGRKLLEEIGVKVVSLARISSLENGKITFIEGDA</sequence>
<dbReference type="EMBL" id="NIBL01000001">
    <property type="protein sequence ID" value="OUZ19029.1"/>
    <property type="molecule type" value="Genomic_DNA"/>
</dbReference>
<dbReference type="CDD" id="cd06223">
    <property type="entry name" value="PRTases_typeI"/>
    <property type="match status" value="1"/>
</dbReference>
<keyword evidence="3 5" id="KW-0808">Transferase</keyword>
<feature type="binding site" evidence="5">
    <location>
        <position position="156"/>
    </location>
    <ligand>
        <name>xanthine</name>
        <dbReference type="ChEBI" id="CHEBI:17712"/>
    </ligand>
</feature>
<comment type="catalytic activity">
    <reaction evidence="5">
        <text>XMP + diphosphate = xanthine + 5-phospho-alpha-D-ribose 1-diphosphate</text>
        <dbReference type="Rhea" id="RHEA:10800"/>
        <dbReference type="ChEBI" id="CHEBI:17712"/>
        <dbReference type="ChEBI" id="CHEBI:33019"/>
        <dbReference type="ChEBI" id="CHEBI:57464"/>
        <dbReference type="ChEBI" id="CHEBI:58017"/>
        <dbReference type="EC" id="2.4.2.22"/>
    </reaction>
</comment>
<feature type="binding site" evidence="5">
    <location>
        <position position="20"/>
    </location>
    <ligand>
        <name>xanthine</name>
        <dbReference type="ChEBI" id="CHEBI:17712"/>
    </ligand>
</feature>
<reference evidence="10" key="3">
    <citation type="journal article" date="2018" name="BMC Genomics">
        <title>Whole genome sequencing and function prediction of 133 gut anaerobes isolated from chicken caecum in pure cultures.</title>
        <authorList>
            <person name="Medvecky M."/>
            <person name="Cejkova D."/>
            <person name="Polansky O."/>
            <person name="Karasova D."/>
            <person name="Kubasova T."/>
            <person name="Cizek A."/>
            <person name="Rychlik I."/>
        </authorList>
    </citation>
    <scope>NUCLEOTIDE SEQUENCE</scope>
    <source>
        <strain evidence="10">An144</strain>
    </source>
</reference>
<evidence type="ECO:0000256" key="4">
    <source>
        <dbReference type="ARBA" id="ARBA00022726"/>
    </source>
</evidence>
<dbReference type="NCBIfam" id="NF006671">
    <property type="entry name" value="PRK09219.1"/>
    <property type="match status" value="1"/>
</dbReference>
<reference evidence="8" key="4">
    <citation type="submission" date="2023-03" db="EMBL/GenBank/DDBJ databases">
        <authorList>
            <person name="Shen W."/>
            <person name="Cai J."/>
        </authorList>
    </citation>
    <scope>NUCLEOTIDE SEQUENCE</scope>
    <source>
        <strain evidence="8">B245-2</strain>
    </source>
</reference>
<dbReference type="GO" id="GO:0005737">
    <property type="term" value="C:cytoplasm"/>
    <property type="evidence" value="ECO:0007669"/>
    <property type="project" value="UniProtKB-SubCell"/>
</dbReference>
<dbReference type="EMBL" id="JAXOGL010000014">
    <property type="protein sequence ID" value="MDZ5598339.1"/>
    <property type="molecule type" value="Genomic_DNA"/>
</dbReference>
<comment type="subunit">
    <text evidence="5">Homodimer.</text>
</comment>
<dbReference type="InterPro" id="IPR029057">
    <property type="entry name" value="PRTase-like"/>
</dbReference>
<dbReference type="InterPro" id="IPR000836">
    <property type="entry name" value="PRTase_dom"/>
</dbReference>
<dbReference type="Gene3D" id="3.40.50.2020">
    <property type="match status" value="1"/>
</dbReference>
<evidence type="ECO:0000256" key="3">
    <source>
        <dbReference type="ARBA" id="ARBA00022679"/>
    </source>
</evidence>
<dbReference type="UniPathway" id="UPA00602">
    <property type="reaction ID" value="UER00658"/>
</dbReference>
<dbReference type="GO" id="GO:0000310">
    <property type="term" value="F:xanthine phosphoribosyltransferase activity"/>
    <property type="evidence" value="ECO:0007669"/>
    <property type="project" value="UniProtKB-UniRule"/>
</dbReference>
<dbReference type="PANTHER" id="PTHR43864">
    <property type="entry name" value="HYPOXANTHINE/GUANINE PHOSPHORIBOSYLTRANSFERASE"/>
    <property type="match status" value="1"/>
</dbReference>